<reference evidence="3" key="1">
    <citation type="journal article" date="2019" name="Int. J. Syst. Evol. Microbiol.">
        <title>The Global Catalogue of Microorganisms (GCM) 10K type strain sequencing project: providing services to taxonomists for standard genome sequencing and annotation.</title>
        <authorList>
            <consortium name="The Broad Institute Genomics Platform"/>
            <consortium name="The Broad Institute Genome Sequencing Center for Infectious Disease"/>
            <person name="Wu L."/>
            <person name="Ma J."/>
        </authorList>
    </citation>
    <scope>NUCLEOTIDE SEQUENCE [LARGE SCALE GENOMIC DNA]</scope>
    <source>
        <strain evidence="3">CCUG 49339</strain>
    </source>
</reference>
<comment type="caution">
    <text evidence="2">The sequence shown here is derived from an EMBL/GenBank/DDBJ whole genome shotgun (WGS) entry which is preliminary data.</text>
</comment>
<gene>
    <name evidence="2" type="ORF">ACFSCX_03485</name>
</gene>
<feature type="signal peptide" evidence="1">
    <location>
        <begin position="1"/>
        <end position="25"/>
    </location>
</feature>
<accession>A0ABW4LKP4</accession>
<name>A0ABW4LKP4_9BACI</name>
<dbReference type="InterPro" id="IPR025056">
    <property type="entry name" value="DUF3993"/>
</dbReference>
<keyword evidence="1" id="KW-0732">Signal</keyword>
<dbReference type="Proteomes" id="UP001597214">
    <property type="component" value="Unassembled WGS sequence"/>
</dbReference>
<dbReference type="Pfam" id="PF13158">
    <property type="entry name" value="DUF3993"/>
    <property type="match status" value="1"/>
</dbReference>
<evidence type="ECO:0000313" key="3">
    <source>
        <dbReference type="Proteomes" id="UP001597214"/>
    </source>
</evidence>
<keyword evidence="3" id="KW-1185">Reference proteome</keyword>
<sequence length="263" mass="30789">MKKGNISVILTFLLVLFAINHPVQASNMLDKQGVKQLLKDAHEAQLSLTEKHHTWGEVTSKLYPYLSRTFAKDFLKEHVVYEEEGYIVYGTDFSKYVIPQLRFDEETGIVYSKAQNQIFIYEKQWGDGPVRFDAEYELVTIELNKEKWVIRDIEYVNDLPEQVLESNSPIQNKEVYQQDTIHRQQNPTKPNVQYKHSDASIESNQNVSQTNIPNKQSKLSFYEFIGIRSYPQLMNPTPFGYQPLNSRQQQQSISLLFSYILFY</sequence>
<feature type="chain" id="PRO_5046793870" evidence="1">
    <location>
        <begin position="26"/>
        <end position="263"/>
    </location>
</feature>
<organism evidence="2 3">
    <name type="scientific">Bacillus salitolerans</name>
    <dbReference type="NCBI Taxonomy" id="1437434"/>
    <lineage>
        <taxon>Bacteria</taxon>
        <taxon>Bacillati</taxon>
        <taxon>Bacillota</taxon>
        <taxon>Bacilli</taxon>
        <taxon>Bacillales</taxon>
        <taxon>Bacillaceae</taxon>
        <taxon>Bacillus</taxon>
    </lineage>
</organism>
<evidence type="ECO:0000256" key="1">
    <source>
        <dbReference type="SAM" id="SignalP"/>
    </source>
</evidence>
<dbReference type="RefSeq" id="WP_377926719.1">
    <property type="nucleotide sequence ID" value="NZ_JBHUEM010000003.1"/>
</dbReference>
<dbReference type="EMBL" id="JBHUEM010000003">
    <property type="protein sequence ID" value="MFD1735618.1"/>
    <property type="molecule type" value="Genomic_DNA"/>
</dbReference>
<evidence type="ECO:0000313" key="2">
    <source>
        <dbReference type="EMBL" id="MFD1735618.1"/>
    </source>
</evidence>
<protein>
    <submittedName>
        <fullName evidence="2">DUF3993 domain-containing protein</fullName>
    </submittedName>
</protein>
<proteinExistence type="predicted"/>